<dbReference type="EMBL" id="MSZX01000007">
    <property type="protein sequence ID" value="OPA76102.1"/>
    <property type="molecule type" value="Genomic_DNA"/>
</dbReference>
<evidence type="ECO:0000256" key="3">
    <source>
        <dbReference type="ARBA" id="ARBA00022692"/>
    </source>
</evidence>
<protein>
    <recommendedName>
        <fullName evidence="6">TVP38/TMEM64 family membrane protein</fullName>
    </recommendedName>
</protein>
<evidence type="ECO:0000313" key="9">
    <source>
        <dbReference type="Proteomes" id="UP000190188"/>
    </source>
</evidence>
<comment type="similarity">
    <text evidence="6">Belongs to the TVP38/TMEM64 family.</text>
</comment>
<dbReference type="OrthoDB" id="1651121at2"/>
<accession>A0A1T2X8D2</accession>
<feature type="transmembrane region" description="Helical" evidence="6">
    <location>
        <begin position="143"/>
        <end position="164"/>
    </location>
</feature>
<dbReference type="InterPro" id="IPR032816">
    <property type="entry name" value="VTT_dom"/>
</dbReference>
<organism evidence="8 9">
    <name type="scientific">Paenibacillus selenitireducens</name>
    <dbReference type="NCBI Taxonomy" id="1324314"/>
    <lineage>
        <taxon>Bacteria</taxon>
        <taxon>Bacillati</taxon>
        <taxon>Bacillota</taxon>
        <taxon>Bacilli</taxon>
        <taxon>Bacillales</taxon>
        <taxon>Paenibacillaceae</taxon>
        <taxon>Paenibacillus</taxon>
    </lineage>
</organism>
<dbReference type="AlphaFoldDB" id="A0A1T2X8D2"/>
<dbReference type="RefSeq" id="WP_078500256.1">
    <property type="nucleotide sequence ID" value="NZ_MSZX01000007.1"/>
</dbReference>
<evidence type="ECO:0000256" key="6">
    <source>
        <dbReference type="RuleBase" id="RU366058"/>
    </source>
</evidence>
<proteinExistence type="inferred from homology"/>
<dbReference type="PANTHER" id="PTHR12677:SF55">
    <property type="entry name" value="UNDECAPRENYL PHOSPHATE TRANSPORTER SAOUHSC_00901-RELATED"/>
    <property type="match status" value="1"/>
</dbReference>
<evidence type="ECO:0000256" key="1">
    <source>
        <dbReference type="ARBA" id="ARBA00004651"/>
    </source>
</evidence>
<keyword evidence="3 6" id="KW-0812">Transmembrane</keyword>
<dbReference type="Proteomes" id="UP000190188">
    <property type="component" value="Unassembled WGS sequence"/>
</dbReference>
<keyword evidence="9" id="KW-1185">Reference proteome</keyword>
<feature type="transmembrane region" description="Helical" evidence="6">
    <location>
        <begin position="176"/>
        <end position="192"/>
    </location>
</feature>
<dbReference type="STRING" id="1324314.BVG16_17955"/>
<evidence type="ECO:0000259" key="7">
    <source>
        <dbReference type="Pfam" id="PF09335"/>
    </source>
</evidence>
<evidence type="ECO:0000256" key="5">
    <source>
        <dbReference type="ARBA" id="ARBA00023136"/>
    </source>
</evidence>
<keyword evidence="4 6" id="KW-1133">Transmembrane helix</keyword>
<comment type="caution">
    <text evidence="8">The sequence shown here is derived from an EMBL/GenBank/DDBJ whole genome shotgun (WGS) entry which is preliminary data.</text>
</comment>
<comment type="subcellular location">
    <subcellularLocation>
        <location evidence="1 6">Cell membrane</location>
        <topology evidence="1 6">Multi-pass membrane protein</topology>
    </subcellularLocation>
</comment>
<gene>
    <name evidence="8" type="ORF">BVG16_17955</name>
</gene>
<feature type="domain" description="VTT" evidence="7">
    <location>
        <begin position="49"/>
        <end position="166"/>
    </location>
</feature>
<dbReference type="GO" id="GO:0005886">
    <property type="term" value="C:plasma membrane"/>
    <property type="evidence" value="ECO:0007669"/>
    <property type="project" value="UniProtKB-SubCell"/>
</dbReference>
<evidence type="ECO:0000256" key="4">
    <source>
        <dbReference type="ARBA" id="ARBA00022989"/>
    </source>
</evidence>
<keyword evidence="2 6" id="KW-1003">Cell membrane</keyword>
<reference evidence="8 9" key="1">
    <citation type="submission" date="2017-01" db="EMBL/GenBank/DDBJ databases">
        <title>Genome analysis of Paenibacillus selenitrireducens ES3-24.</title>
        <authorList>
            <person name="Xu D."/>
            <person name="Yao R."/>
            <person name="Zheng S."/>
        </authorList>
    </citation>
    <scope>NUCLEOTIDE SEQUENCE [LARGE SCALE GENOMIC DNA]</scope>
    <source>
        <strain evidence="8 9">ES3-24</strain>
    </source>
</reference>
<sequence>MAQWMEHTYHYVSQLDMQQIEALLEKYSALGPLPGILLPFLEAFLPFLPLFIIAAGNASAYGLGLGFLYSWIGSVLGALILFLLARRFGGRLNDYLSRKYPKAEHFFHWVEQRGFTPLFILYCFPFTPSFFINIASGMSRVPLGIFLSAIMLGKGVMIFLMSFVGHDWQGFASQPWRIIALVVGLIILWLGGKRVEKRFQIN</sequence>
<feature type="transmembrane region" description="Helical" evidence="6">
    <location>
        <begin position="115"/>
        <end position="136"/>
    </location>
</feature>
<dbReference type="Pfam" id="PF09335">
    <property type="entry name" value="VTT_dom"/>
    <property type="match status" value="1"/>
</dbReference>
<dbReference type="InterPro" id="IPR015414">
    <property type="entry name" value="TMEM64"/>
</dbReference>
<feature type="transmembrane region" description="Helical" evidence="6">
    <location>
        <begin position="36"/>
        <end position="55"/>
    </location>
</feature>
<name>A0A1T2X8D2_9BACL</name>
<evidence type="ECO:0000313" key="8">
    <source>
        <dbReference type="EMBL" id="OPA76102.1"/>
    </source>
</evidence>
<feature type="transmembrane region" description="Helical" evidence="6">
    <location>
        <begin position="67"/>
        <end position="85"/>
    </location>
</feature>
<keyword evidence="5 6" id="KW-0472">Membrane</keyword>
<evidence type="ECO:0000256" key="2">
    <source>
        <dbReference type="ARBA" id="ARBA00022475"/>
    </source>
</evidence>
<dbReference type="PANTHER" id="PTHR12677">
    <property type="entry name" value="GOLGI APPARATUS MEMBRANE PROTEIN TVP38-RELATED"/>
    <property type="match status" value="1"/>
</dbReference>